<dbReference type="GO" id="GO:0005975">
    <property type="term" value="P:carbohydrate metabolic process"/>
    <property type="evidence" value="ECO:0007669"/>
    <property type="project" value="InterPro"/>
</dbReference>
<dbReference type="InterPro" id="IPR004103">
    <property type="entry name" value="Lyase_8_C"/>
</dbReference>
<reference evidence="9" key="1">
    <citation type="submission" date="2020-11" db="EMBL/GenBank/DDBJ databases">
        <authorList>
            <consortium name="DOE Joint Genome Institute"/>
            <person name="Ahrendt S."/>
            <person name="Riley R."/>
            <person name="Andreopoulos W."/>
            <person name="Labutti K."/>
            <person name="Pangilinan J."/>
            <person name="Ruiz-Duenas F.J."/>
            <person name="Barrasa J.M."/>
            <person name="Sanchez-Garcia M."/>
            <person name="Camarero S."/>
            <person name="Miyauchi S."/>
            <person name="Serrano A."/>
            <person name="Linde D."/>
            <person name="Babiker R."/>
            <person name="Drula E."/>
            <person name="Ayuso-Fernandez I."/>
            <person name="Pacheco R."/>
            <person name="Padilla G."/>
            <person name="Ferreira P."/>
            <person name="Barriuso J."/>
            <person name="Kellner H."/>
            <person name="Castanera R."/>
            <person name="Alfaro M."/>
            <person name="Ramirez L."/>
            <person name="Pisabarro A.G."/>
            <person name="Kuo A."/>
            <person name="Tritt A."/>
            <person name="Lipzen A."/>
            <person name="He G."/>
            <person name="Yan M."/>
            <person name="Ng V."/>
            <person name="Cullen D."/>
            <person name="Martin F."/>
            <person name="Rosso M.-N."/>
            <person name="Henrissat B."/>
            <person name="Hibbett D."/>
            <person name="Martinez A.T."/>
            <person name="Grigoriev I.V."/>
        </authorList>
    </citation>
    <scope>NUCLEOTIDE SEQUENCE</scope>
    <source>
        <strain evidence="9">CBS 506.95</strain>
    </source>
</reference>
<dbReference type="GO" id="GO:0005576">
    <property type="term" value="C:extracellular region"/>
    <property type="evidence" value="ECO:0007669"/>
    <property type="project" value="InterPro"/>
</dbReference>
<evidence type="ECO:0000256" key="2">
    <source>
        <dbReference type="ARBA" id="ARBA00022729"/>
    </source>
</evidence>
<dbReference type="SUPFAM" id="SSF49863">
    <property type="entry name" value="Hyaluronate lyase-like, C-terminal domain"/>
    <property type="match status" value="1"/>
</dbReference>
<evidence type="ECO:0000313" key="9">
    <source>
        <dbReference type="EMBL" id="KAF9531952.1"/>
    </source>
</evidence>
<evidence type="ECO:0000259" key="7">
    <source>
        <dbReference type="Pfam" id="PF02884"/>
    </source>
</evidence>
<evidence type="ECO:0000256" key="4">
    <source>
        <dbReference type="SAM" id="MobiDB-lite"/>
    </source>
</evidence>
<dbReference type="PANTHER" id="PTHR38481">
    <property type="entry name" value="HYALURONATE LYASE"/>
    <property type="match status" value="1"/>
</dbReference>
<dbReference type="InterPro" id="IPR008929">
    <property type="entry name" value="Chondroitin_lyas"/>
</dbReference>
<dbReference type="InterPro" id="IPR003159">
    <property type="entry name" value="Lyase_8_central_dom"/>
</dbReference>
<keyword evidence="3 9" id="KW-0456">Lyase</keyword>
<feature type="region of interest" description="Disordered" evidence="4">
    <location>
        <begin position="46"/>
        <end position="76"/>
    </location>
</feature>
<feature type="domain" description="Polysaccharide lyase family 8 C-terminal" evidence="7">
    <location>
        <begin position="706"/>
        <end position="778"/>
    </location>
</feature>
<sequence length="820" mass="88066">MRGAWSLNGLFFLLIFTILGLSATIYAAELAALRRQASTIFSLSSTSSTPATISTSSTPTNTATSAPTSSSTGTASPDVLLMQGRMIDIIIGSIGSQSAKSIPAWLSTLQADGKWPDSEVDYTTGCPARRANWPAQDHWQRILVMTGAWHGGVVNGDQYVNDPTAQDAISRSMDYWFGRDITNIACLDNGGTASCSCDNPDNTLWNTNWYSNIILIPMLVGQVCLLLNNSLSTSQSAKCASMTQRSFDFFYHTPQPGFLSGANVLDIGKIGIENGLLTLNDTILHDAFFEVHNEMKIQNAVKSDGIRADGSFGQHAGVLYNGNYGKDYANDILDIELVSAGTTYAASTNSQKAFGTLYDADRWMVIQNVMTGVLHWDLSVIGRFISFPVADSQATGSLKMNLTKVQELGDQWSSDPLVQFAQTLSSNTTTANAGSLTGNRMFYTNDYMASAPSDTLEVHRGSNYVSTLKMYSSRTLGSECVNSQNPYGFHLSDGTLYTYVQGNEYEDISAAWDWNLIPGTTVDYGATKLACENATVSGIESFVGGASDGSVGIAAMRYTNPLTKSLSWQKTWFFLDEDVQQVMLSKLSSKTNATVFSVLDQRLHMGQVIVDGQEVQTPSTAHIHSSWWHGGIGYAFPTLGEAEASIQVESKSGNWSSIGTSTQLPVTVDLLAATIKHRKLSALSYAIFPGSTPDSFKQKSDQLRLTLVQNDATISAAFDEGHNTLFATFWSAAGGTTTFNPTGFAPITLTVNGNVVLIYKLKEGKITLADPSQSMKAIEVLLVAEGGASKPLGWGQDSAKTLTTQLPSGGSAGSSVTISI</sequence>
<evidence type="ECO:0000313" key="10">
    <source>
        <dbReference type="Proteomes" id="UP000807306"/>
    </source>
</evidence>
<dbReference type="OrthoDB" id="5980780at2759"/>
<feature type="signal peptide" evidence="5">
    <location>
        <begin position="1"/>
        <end position="27"/>
    </location>
</feature>
<comment type="caution">
    <text evidence="9">The sequence shown here is derived from an EMBL/GenBank/DDBJ whole genome shotgun (WGS) entry which is preliminary data.</text>
</comment>
<evidence type="ECO:0000256" key="1">
    <source>
        <dbReference type="ARBA" id="ARBA00006699"/>
    </source>
</evidence>
<evidence type="ECO:0000256" key="5">
    <source>
        <dbReference type="SAM" id="SignalP"/>
    </source>
</evidence>
<gene>
    <name evidence="9" type="ORF">CPB83DRAFT_760592</name>
</gene>
<evidence type="ECO:0000259" key="8">
    <source>
        <dbReference type="Pfam" id="PF08124"/>
    </source>
</evidence>
<dbReference type="InterPro" id="IPR038970">
    <property type="entry name" value="Lyase_8"/>
</dbReference>
<dbReference type="Proteomes" id="UP000807306">
    <property type="component" value="Unassembled WGS sequence"/>
</dbReference>
<proteinExistence type="inferred from homology"/>
<evidence type="ECO:0000259" key="6">
    <source>
        <dbReference type="Pfam" id="PF02278"/>
    </source>
</evidence>
<dbReference type="AlphaFoldDB" id="A0A9P6EMX6"/>
<dbReference type="GO" id="GO:0030246">
    <property type="term" value="F:carbohydrate binding"/>
    <property type="evidence" value="ECO:0007669"/>
    <property type="project" value="InterPro"/>
</dbReference>
<dbReference type="EMBL" id="MU157833">
    <property type="protein sequence ID" value="KAF9531952.1"/>
    <property type="molecule type" value="Genomic_DNA"/>
</dbReference>
<dbReference type="InterPro" id="IPR011071">
    <property type="entry name" value="Lyase_8-like_C"/>
</dbReference>
<feature type="domain" description="Polysaccharide lyase 8 N-terminal alpha-helical" evidence="8">
    <location>
        <begin position="202"/>
        <end position="361"/>
    </location>
</feature>
<dbReference type="GO" id="GO:0016837">
    <property type="term" value="F:carbon-oxygen lyase activity, acting on polysaccharides"/>
    <property type="evidence" value="ECO:0007669"/>
    <property type="project" value="UniProtKB-ARBA"/>
</dbReference>
<evidence type="ECO:0000256" key="3">
    <source>
        <dbReference type="ARBA" id="ARBA00023239"/>
    </source>
</evidence>
<dbReference type="Gene3D" id="2.60.220.10">
    <property type="entry name" value="Polysaccharide lyase family 8-like, C-terminal"/>
    <property type="match status" value="1"/>
</dbReference>
<protein>
    <submittedName>
        <fullName evidence="9">Polysaccharide lyase family 8 protein</fullName>
    </submittedName>
</protein>
<feature type="chain" id="PRO_5040423292" evidence="5">
    <location>
        <begin position="28"/>
        <end position="820"/>
    </location>
</feature>
<dbReference type="Gene3D" id="1.50.10.100">
    <property type="entry name" value="Chondroitin AC/alginate lyase"/>
    <property type="match status" value="1"/>
</dbReference>
<dbReference type="Gene3D" id="2.70.98.10">
    <property type="match status" value="1"/>
</dbReference>
<name>A0A9P6EMX6_9AGAR</name>
<dbReference type="SUPFAM" id="SSF48230">
    <property type="entry name" value="Chondroitin AC/alginate lyase"/>
    <property type="match status" value="1"/>
</dbReference>
<dbReference type="Pfam" id="PF08124">
    <property type="entry name" value="Lyase_8_N"/>
    <property type="match status" value="1"/>
</dbReference>
<accession>A0A9P6EMX6</accession>
<organism evidence="9 10">
    <name type="scientific">Crepidotus variabilis</name>
    <dbReference type="NCBI Taxonomy" id="179855"/>
    <lineage>
        <taxon>Eukaryota</taxon>
        <taxon>Fungi</taxon>
        <taxon>Dikarya</taxon>
        <taxon>Basidiomycota</taxon>
        <taxon>Agaricomycotina</taxon>
        <taxon>Agaricomycetes</taxon>
        <taxon>Agaricomycetidae</taxon>
        <taxon>Agaricales</taxon>
        <taxon>Agaricineae</taxon>
        <taxon>Crepidotaceae</taxon>
        <taxon>Crepidotus</taxon>
    </lineage>
</organism>
<dbReference type="Pfam" id="PF02884">
    <property type="entry name" value="Lyase_8_C"/>
    <property type="match status" value="1"/>
</dbReference>
<dbReference type="InterPro" id="IPR011013">
    <property type="entry name" value="Gal_mutarotase_sf_dom"/>
</dbReference>
<feature type="domain" description="Polysaccharide lyase family 8 central" evidence="6">
    <location>
        <begin position="439"/>
        <end position="690"/>
    </location>
</feature>
<dbReference type="Pfam" id="PF02278">
    <property type="entry name" value="Lyase_8"/>
    <property type="match status" value="1"/>
</dbReference>
<dbReference type="PANTHER" id="PTHR38481:SF1">
    <property type="entry name" value="HYALURONATE LYASE"/>
    <property type="match status" value="1"/>
</dbReference>
<dbReference type="InterPro" id="IPR012970">
    <property type="entry name" value="Lyase_8_alpha_N"/>
</dbReference>
<dbReference type="SUPFAM" id="SSF74650">
    <property type="entry name" value="Galactose mutarotase-like"/>
    <property type="match status" value="1"/>
</dbReference>
<keyword evidence="2 5" id="KW-0732">Signal</keyword>
<keyword evidence="10" id="KW-1185">Reference proteome</keyword>
<comment type="similarity">
    <text evidence="1">Belongs to the polysaccharide lyase 8 family.</text>
</comment>
<dbReference type="InterPro" id="IPR014718">
    <property type="entry name" value="GH-type_carb-bd"/>
</dbReference>